<feature type="transmembrane region" description="Helical" evidence="1">
    <location>
        <begin position="107"/>
        <end position="130"/>
    </location>
</feature>
<organism evidence="2 3">
    <name type="scientific">Trichoglossum hirsutum</name>
    <dbReference type="NCBI Taxonomy" id="265104"/>
    <lineage>
        <taxon>Eukaryota</taxon>
        <taxon>Fungi</taxon>
        <taxon>Dikarya</taxon>
        <taxon>Ascomycota</taxon>
        <taxon>Pezizomycotina</taxon>
        <taxon>Geoglossomycetes</taxon>
        <taxon>Geoglossales</taxon>
        <taxon>Geoglossaceae</taxon>
        <taxon>Trichoglossum</taxon>
    </lineage>
</organism>
<feature type="transmembrane region" description="Helical" evidence="1">
    <location>
        <begin position="150"/>
        <end position="169"/>
    </location>
</feature>
<name>A0A9P8I6K9_9PEZI</name>
<dbReference type="EMBL" id="JAGHQM010001998">
    <property type="protein sequence ID" value="KAH0551476.1"/>
    <property type="molecule type" value="Genomic_DNA"/>
</dbReference>
<keyword evidence="1" id="KW-0472">Membrane</keyword>
<feature type="transmembrane region" description="Helical" evidence="1">
    <location>
        <begin position="38"/>
        <end position="64"/>
    </location>
</feature>
<feature type="transmembrane region" description="Helical" evidence="1">
    <location>
        <begin position="286"/>
        <end position="319"/>
    </location>
</feature>
<dbReference type="PANTHER" id="PTHR37577:SF1">
    <property type="entry name" value="INTEGRAL MEMBRANE PROTEIN"/>
    <property type="match status" value="1"/>
</dbReference>
<evidence type="ECO:0000313" key="2">
    <source>
        <dbReference type="EMBL" id="KAH0551476.1"/>
    </source>
</evidence>
<reference evidence="2" key="1">
    <citation type="submission" date="2021-03" db="EMBL/GenBank/DDBJ databases">
        <title>Comparative genomics and phylogenomic investigation of the class Geoglossomycetes provide insights into ecological specialization and systematics.</title>
        <authorList>
            <person name="Melie T."/>
            <person name="Pirro S."/>
            <person name="Miller A.N."/>
            <person name="Quandt A."/>
        </authorList>
    </citation>
    <scope>NUCLEOTIDE SEQUENCE</scope>
    <source>
        <strain evidence="2">CAQ_001_2017</strain>
    </source>
</reference>
<gene>
    <name evidence="2" type="ORF">GP486_007309</name>
</gene>
<sequence length="435" mass="48496">MTSTNDTEPVVIDHPENFFIYNYIWGNVSCSDFANPDIAGLGVVFSFIISALAATVASISIAVLDSKIDSEDPSAFLPRRVKNWLSRGITGHAKARYRFWRTVLEELILTLADQQLVTGIALLISIYINIPMNEFSFPGGANFQDAYFTLVVYLSCLSSCTHIACIIMLRKYINSRKVITYVRLVLIIIFASLLSAAISVSEHAFSPLYRPMYIILIENAGMSRCAYDISMATITAVVLMYIFWISIVNLIIPLRVWTSGFVSRKCSFIMRMFPSNRICGTRYERILKAVCSFCLFSTPLTIFILQIVFAVVSLVFAMAQKFAVAPKPSEGDLQMGITSWCDLNNAADNQWSFGQSTAVLLLLIPILHAIQTYFDKANAPEAAEWRRKHLSRGTTLGATEDEEEGIGLEQMGVLNDQAATGVDTASQVFIRHNTW</sequence>
<dbReference type="InterPro" id="IPR053018">
    <property type="entry name" value="Elsinochrome_Biosynth-Asso"/>
</dbReference>
<keyword evidence="1" id="KW-0812">Transmembrane</keyword>
<comment type="caution">
    <text evidence="2">The sequence shown here is derived from an EMBL/GenBank/DDBJ whole genome shotgun (WGS) entry which is preliminary data.</text>
</comment>
<evidence type="ECO:0000313" key="3">
    <source>
        <dbReference type="Proteomes" id="UP000750711"/>
    </source>
</evidence>
<keyword evidence="1" id="KW-1133">Transmembrane helix</keyword>
<accession>A0A9P8I6K9</accession>
<evidence type="ECO:0000256" key="1">
    <source>
        <dbReference type="SAM" id="Phobius"/>
    </source>
</evidence>
<protein>
    <submittedName>
        <fullName evidence="2">Uncharacterized protein</fullName>
    </submittedName>
</protein>
<dbReference type="Proteomes" id="UP000750711">
    <property type="component" value="Unassembled WGS sequence"/>
</dbReference>
<keyword evidence="3" id="KW-1185">Reference proteome</keyword>
<feature type="transmembrane region" description="Helical" evidence="1">
    <location>
        <begin position="229"/>
        <end position="252"/>
    </location>
</feature>
<feature type="transmembrane region" description="Helical" evidence="1">
    <location>
        <begin position="181"/>
        <end position="200"/>
    </location>
</feature>
<dbReference type="PANTHER" id="PTHR37577">
    <property type="entry name" value="INTEGRAL MEMBRANE PROTEIN"/>
    <property type="match status" value="1"/>
</dbReference>
<dbReference type="AlphaFoldDB" id="A0A9P8I6K9"/>
<proteinExistence type="predicted"/>